<dbReference type="GO" id="GO:0009401">
    <property type="term" value="P:phosphoenolpyruvate-dependent sugar phosphotransferase system"/>
    <property type="evidence" value="ECO:0007669"/>
    <property type="project" value="UniProtKB-KW"/>
</dbReference>
<reference evidence="9 10" key="1">
    <citation type="submission" date="2014-07" db="EMBL/GenBank/DDBJ databases">
        <title>Draft Genome Sequence of Gephyronic Acid Producer, Cystobacter violaceus Strain Cb vi76.</title>
        <authorList>
            <person name="Stevens D.C."/>
            <person name="Young J."/>
            <person name="Carmichael R."/>
            <person name="Tan J."/>
            <person name="Taylor R.E."/>
        </authorList>
    </citation>
    <scope>NUCLEOTIDE SEQUENCE [LARGE SCALE GENOMIC DNA]</scope>
    <source>
        <strain evidence="9 10">Cb vi76</strain>
    </source>
</reference>
<evidence type="ECO:0000256" key="2">
    <source>
        <dbReference type="ARBA" id="ARBA00022448"/>
    </source>
</evidence>
<dbReference type="GO" id="GO:0016301">
    <property type="term" value="F:kinase activity"/>
    <property type="evidence" value="ECO:0007669"/>
    <property type="project" value="UniProtKB-KW"/>
</dbReference>
<evidence type="ECO:0000313" key="10">
    <source>
        <dbReference type="Proteomes" id="UP000028547"/>
    </source>
</evidence>
<evidence type="ECO:0000256" key="7">
    <source>
        <dbReference type="ARBA" id="ARBA00022777"/>
    </source>
</evidence>
<dbReference type="GO" id="GO:0008982">
    <property type="term" value="F:protein-N(PI)-phosphohistidine-sugar phosphotransferase activity"/>
    <property type="evidence" value="ECO:0007669"/>
    <property type="project" value="InterPro"/>
</dbReference>
<keyword evidence="5" id="KW-0808">Transferase</keyword>
<organism evidence="9 10">
    <name type="scientific">Archangium violaceum Cb vi76</name>
    <dbReference type="NCBI Taxonomy" id="1406225"/>
    <lineage>
        <taxon>Bacteria</taxon>
        <taxon>Pseudomonadati</taxon>
        <taxon>Myxococcota</taxon>
        <taxon>Myxococcia</taxon>
        <taxon>Myxococcales</taxon>
        <taxon>Cystobacterineae</taxon>
        <taxon>Archangiaceae</taxon>
        <taxon>Archangium</taxon>
    </lineage>
</organism>
<dbReference type="PROSITE" id="PS51101">
    <property type="entry name" value="PTS_EIIB_TYPE_4"/>
    <property type="match status" value="1"/>
</dbReference>
<keyword evidence="6" id="KW-0598">Phosphotransferase system</keyword>
<accession>A0A084SF87</accession>
<evidence type="ECO:0000256" key="3">
    <source>
        <dbReference type="ARBA" id="ARBA00022490"/>
    </source>
</evidence>
<evidence type="ECO:0000313" key="9">
    <source>
        <dbReference type="EMBL" id="KFA87122.1"/>
    </source>
</evidence>
<keyword evidence="2" id="KW-0813">Transport</keyword>
<dbReference type="Gene3D" id="3.40.35.10">
    <property type="entry name" value="Phosphotransferase system, sorbose subfamily IIB component"/>
    <property type="match status" value="1"/>
</dbReference>
<comment type="subcellular location">
    <subcellularLocation>
        <location evidence="1">Cytoplasm</location>
    </subcellularLocation>
</comment>
<protein>
    <submittedName>
        <fullName evidence="9">PTS sorbose transporter subunit IIC</fullName>
    </submittedName>
</protein>
<name>A0A084SF87_9BACT</name>
<gene>
    <name evidence="9" type="ORF">Q664_49825</name>
</gene>
<comment type="caution">
    <text evidence="9">The sequence shown here is derived from an EMBL/GenBank/DDBJ whole genome shotgun (WGS) entry which is preliminary data.</text>
</comment>
<keyword evidence="7" id="KW-0418">Kinase</keyword>
<evidence type="ECO:0000256" key="5">
    <source>
        <dbReference type="ARBA" id="ARBA00022679"/>
    </source>
</evidence>
<dbReference type="Proteomes" id="UP000028547">
    <property type="component" value="Unassembled WGS sequence"/>
</dbReference>
<dbReference type="EMBL" id="JPMI01000392">
    <property type="protein sequence ID" value="KFA87122.1"/>
    <property type="molecule type" value="Genomic_DNA"/>
</dbReference>
<sequence>MITLVRVDNRLIHGQVVEAWLPHLKVSRVVVADDEAASSPLVRAAMALAVQSAIEVQIFPLAQVDFAGLSKDAVKTLVLLRDVAAVPFAQAHGLKVEQLNLGNVHFGTGRRQVSPSVFLAESELQALQRLADEGVKVEARAVPAEKPVELADLKERWGKAG</sequence>
<evidence type="ECO:0000256" key="6">
    <source>
        <dbReference type="ARBA" id="ARBA00022683"/>
    </source>
</evidence>
<evidence type="ECO:0000259" key="8">
    <source>
        <dbReference type="PROSITE" id="PS51101"/>
    </source>
</evidence>
<dbReference type="SUPFAM" id="SSF52728">
    <property type="entry name" value="PTS IIb component"/>
    <property type="match status" value="1"/>
</dbReference>
<dbReference type="AlphaFoldDB" id="A0A084SF87"/>
<evidence type="ECO:0000256" key="1">
    <source>
        <dbReference type="ARBA" id="ARBA00004496"/>
    </source>
</evidence>
<feature type="domain" description="PTS EIIB type-4" evidence="8">
    <location>
        <begin position="1"/>
        <end position="161"/>
    </location>
</feature>
<keyword evidence="4" id="KW-0762">Sugar transport</keyword>
<proteinExistence type="predicted"/>
<dbReference type="InterPro" id="IPR036667">
    <property type="entry name" value="PTS_IIB_sorbose-sp_sf"/>
</dbReference>
<evidence type="ECO:0000256" key="4">
    <source>
        <dbReference type="ARBA" id="ARBA00022597"/>
    </source>
</evidence>
<keyword evidence="3" id="KW-0963">Cytoplasm</keyword>
<dbReference type="Pfam" id="PF03830">
    <property type="entry name" value="PTSIIB_sorb"/>
    <property type="match status" value="1"/>
</dbReference>
<dbReference type="InterPro" id="IPR004720">
    <property type="entry name" value="PTS_IIB_sorbose-sp"/>
</dbReference>
<dbReference type="RefSeq" id="WP_043413362.1">
    <property type="nucleotide sequence ID" value="NZ_JPMI01000392.1"/>
</dbReference>
<dbReference type="GO" id="GO:0005737">
    <property type="term" value="C:cytoplasm"/>
    <property type="evidence" value="ECO:0007669"/>
    <property type="project" value="UniProtKB-SubCell"/>
</dbReference>